<sequence>MVDTKPREEVLKEGICFVLFFFFQRLFTCALRPSPFPLLGAWFLAGKVPEVSAGGLWKSTKALLLMVCTAVHRLLLRLARLDLLNQAYTFQLHF</sequence>
<evidence type="ECO:0000313" key="2">
    <source>
        <dbReference type="Proteomes" id="UP001054945"/>
    </source>
</evidence>
<comment type="caution">
    <text evidence="1">The sequence shown here is derived from an EMBL/GenBank/DDBJ whole genome shotgun (WGS) entry which is preliminary data.</text>
</comment>
<dbReference type="Proteomes" id="UP001054945">
    <property type="component" value="Unassembled WGS sequence"/>
</dbReference>
<organism evidence="1 2">
    <name type="scientific">Caerostris extrusa</name>
    <name type="common">Bark spider</name>
    <name type="synonym">Caerostris bankana</name>
    <dbReference type="NCBI Taxonomy" id="172846"/>
    <lineage>
        <taxon>Eukaryota</taxon>
        <taxon>Metazoa</taxon>
        <taxon>Ecdysozoa</taxon>
        <taxon>Arthropoda</taxon>
        <taxon>Chelicerata</taxon>
        <taxon>Arachnida</taxon>
        <taxon>Araneae</taxon>
        <taxon>Araneomorphae</taxon>
        <taxon>Entelegynae</taxon>
        <taxon>Araneoidea</taxon>
        <taxon>Araneidae</taxon>
        <taxon>Caerostris</taxon>
    </lineage>
</organism>
<gene>
    <name evidence="1" type="ORF">CEXT_114561</name>
</gene>
<keyword evidence="2" id="KW-1185">Reference proteome</keyword>
<protein>
    <recommendedName>
        <fullName evidence="3">Secreted protein</fullName>
    </recommendedName>
</protein>
<dbReference type="EMBL" id="BPLR01017266">
    <property type="protein sequence ID" value="GIY89831.1"/>
    <property type="molecule type" value="Genomic_DNA"/>
</dbReference>
<evidence type="ECO:0008006" key="3">
    <source>
        <dbReference type="Google" id="ProtNLM"/>
    </source>
</evidence>
<evidence type="ECO:0000313" key="1">
    <source>
        <dbReference type="EMBL" id="GIY89831.1"/>
    </source>
</evidence>
<dbReference type="AlphaFoldDB" id="A0AAV4X4M7"/>
<reference evidence="1 2" key="1">
    <citation type="submission" date="2021-06" db="EMBL/GenBank/DDBJ databases">
        <title>Caerostris extrusa draft genome.</title>
        <authorList>
            <person name="Kono N."/>
            <person name="Arakawa K."/>
        </authorList>
    </citation>
    <scope>NUCLEOTIDE SEQUENCE [LARGE SCALE GENOMIC DNA]</scope>
</reference>
<name>A0AAV4X4M7_CAEEX</name>
<accession>A0AAV4X4M7</accession>
<proteinExistence type="predicted"/>